<evidence type="ECO:0000256" key="1">
    <source>
        <dbReference type="SAM" id="MobiDB-lite"/>
    </source>
</evidence>
<proteinExistence type="predicted"/>
<dbReference type="Proteomes" id="UP000807025">
    <property type="component" value="Unassembled WGS sequence"/>
</dbReference>
<dbReference type="OrthoDB" id="3063325at2759"/>
<reference evidence="2" key="1">
    <citation type="submission" date="2020-11" db="EMBL/GenBank/DDBJ databases">
        <authorList>
            <consortium name="DOE Joint Genome Institute"/>
            <person name="Ahrendt S."/>
            <person name="Riley R."/>
            <person name="Andreopoulos W."/>
            <person name="Labutti K."/>
            <person name="Pangilinan J."/>
            <person name="Ruiz-Duenas F.J."/>
            <person name="Barrasa J.M."/>
            <person name="Sanchez-Garcia M."/>
            <person name="Camarero S."/>
            <person name="Miyauchi S."/>
            <person name="Serrano A."/>
            <person name="Linde D."/>
            <person name="Babiker R."/>
            <person name="Drula E."/>
            <person name="Ayuso-Fernandez I."/>
            <person name="Pacheco R."/>
            <person name="Padilla G."/>
            <person name="Ferreira P."/>
            <person name="Barriuso J."/>
            <person name="Kellner H."/>
            <person name="Castanera R."/>
            <person name="Alfaro M."/>
            <person name="Ramirez L."/>
            <person name="Pisabarro A.G."/>
            <person name="Kuo A."/>
            <person name="Tritt A."/>
            <person name="Lipzen A."/>
            <person name="He G."/>
            <person name="Yan M."/>
            <person name="Ng V."/>
            <person name="Cullen D."/>
            <person name="Martin F."/>
            <person name="Rosso M.-N."/>
            <person name="Henrissat B."/>
            <person name="Hibbett D."/>
            <person name="Martinez A.T."/>
            <person name="Grigoriev I.V."/>
        </authorList>
    </citation>
    <scope>NUCLEOTIDE SEQUENCE</scope>
    <source>
        <strain evidence="2">ATCC 90797</strain>
    </source>
</reference>
<sequence length="539" mass="60599">MMSHGSSANSSDDPQKLRKLLDTVGPDLLGVYRDETISGDILAISDPDEFSFENAKDWVSLVALKCWYIRHCQISTASTPSPHPFPLTLPGTSQDPFKTPSRTHSTPTNRAISASHLSAMTTSSLVTTPTIVKPEDDNDIIFVSATPTTIKWKRREIIEISDSESSDMEVKQANTPMEWKKLKREPDLNTENMRGIQITREAFIDCLISVDDFKTCWPVGKGERVGYLINAKQDTRNWPECHGEKMSMARKIKSFDQDAWGAGTAGSTKETPYIFPLQTECQVARHICQGIFHCNHIGHEFFNGVERYEPDPNQRQDWWEAERKQNQAESESSARLAAIFYKELHVTPCPHVADDGTECASLPVMRPLKEKNFDGKKSFIGCQGWRKGDQARSHRWATIPRNINEGLLLELFRNKGSYTTSTMNRLKINLPADSKCSYVCPPQNAKGQKKCLYTHFDADGMITTGKLQRHACNARITIYSPVDRNDFRAILIVDNPHNHPMPAQRKPTIDGKTKYGNAAERVGLLGLSVVKLDTGEESE</sequence>
<keyword evidence="3" id="KW-1185">Reference proteome</keyword>
<evidence type="ECO:0000313" key="3">
    <source>
        <dbReference type="Proteomes" id="UP000807025"/>
    </source>
</evidence>
<accession>A0A9P5ZUL7</accession>
<dbReference type="EMBL" id="MU154571">
    <property type="protein sequence ID" value="KAF9494598.1"/>
    <property type="molecule type" value="Genomic_DNA"/>
</dbReference>
<gene>
    <name evidence="2" type="ORF">BDN71DRAFT_1507567</name>
</gene>
<name>A0A9P5ZUL7_PLEER</name>
<evidence type="ECO:0000313" key="2">
    <source>
        <dbReference type="EMBL" id="KAF9494598.1"/>
    </source>
</evidence>
<organism evidence="2 3">
    <name type="scientific">Pleurotus eryngii</name>
    <name type="common">Boletus of the steppes</name>
    <dbReference type="NCBI Taxonomy" id="5323"/>
    <lineage>
        <taxon>Eukaryota</taxon>
        <taxon>Fungi</taxon>
        <taxon>Dikarya</taxon>
        <taxon>Basidiomycota</taxon>
        <taxon>Agaricomycotina</taxon>
        <taxon>Agaricomycetes</taxon>
        <taxon>Agaricomycetidae</taxon>
        <taxon>Agaricales</taxon>
        <taxon>Pleurotineae</taxon>
        <taxon>Pleurotaceae</taxon>
        <taxon>Pleurotus</taxon>
    </lineage>
</organism>
<comment type="caution">
    <text evidence="2">The sequence shown here is derived from an EMBL/GenBank/DDBJ whole genome shotgun (WGS) entry which is preliminary data.</text>
</comment>
<feature type="compositionally biased region" description="Polar residues" evidence="1">
    <location>
        <begin position="90"/>
        <end position="114"/>
    </location>
</feature>
<feature type="region of interest" description="Disordered" evidence="1">
    <location>
        <begin position="80"/>
        <end position="114"/>
    </location>
</feature>
<protein>
    <submittedName>
        <fullName evidence="2">Uncharacterized protein</fullName>
    </submittedName>
</protein>
<dbReference type="AlphaFoldDB" id="A0A9P5ZUL7"/>